<proteinExistence type="predicted"/>
<sequence>MALQEIERGLLRAQPERFAQERSRQKLVGYGIAAGVLLLAAIIGTASLPAFWAHFSGMAQAGYDPVRPFRGAGMGFVGVVIALVFLWLFGLLFAHAAIFRARNWVERASGHRIRTGRTARFGDVGAYDRWLAQIQSGGLASFPDAAGGAGAGKAILQTVEDREGGRVFVWLEAADGRHASFEFEGAPARALMTPAG</sequence>
<keyword evidence="1" id="KW-0812">Transmembrane</keyword>
<keyword evidence="1" id="KW-0472">Membrane</keyword>
<keyword evidence="3" id="KW-1185">Reference proteome</keyword>
<feature type="transmembrane region" description="Helical" evidence="1">
    <location>
        <begin position="72"/>
        <end position="99"/>
    </location>
</feature>
<evidence type="ECO:0000256" key="1">
    <source>
        <dbReference type="SAM" id="Phobius"/>
    </source>
</evidence>
<feature type="transmembrane region" description="Helical" evidence="1">
    <location>
        <begin position="27"/>
        <end position="52"/>
    </location>
</feature>
<evidence type="ECO:0000313" key="2">
    <source>
        <dbReference type="EMBL" id="GLJ60910.1"/>
    </source>
</evidence>
<dbReference type="EMBL" id="BSEJ01000003">
    <property type="protein sequence ID" value="GLJ60910.1"/>
    <property type="molecule type" value="Genomic_DNA"/>
</dbReference>
<dbReference type="RefSeq" id="WP_271172622.1">
    <property type="nucleotide sequence ID" value="NZ_BSEJ01000003.1"/>
</dbReference>
<evidence type="ECO:0000313" key="3">
    <source>
        <dbReference type="Proteomes" id="UP001142462"/>
    </source>
</evidence>
<dbReference type="AlphaFoldDB" id="A0A9W6LW89"/>
<keyword evidence="1" id="KW-1133">Transmembrane helix</keyword>
<accession>A0A9W6LW89</accession>
<reference evidence="2" key="2">
    <citation type="submission" date="2023-01" db="EMBL/GenBank/DDBJ databases">
        <authorList>
            <person name="Sun Q."/>
            <person name="Evtushenko L."/>
        </authorList>
    </citation>
    <scope>NUCLEOTIDE SEQUENCE</scope>
    <source>
        <strain evidence="2">VKM Ac-1020</strain>
    </source>
</reference>
<dbReference type="Proteomes" id="UP001142462">
    <property type="component" value="Unassembled WGS sequence"/>
</dbReference>
<name>A0A9W6LW89_9MICO</name>
<gene>
    <name evidence="2" type="ORF">GCM10017576_10390</name>
</gene>
<organism evidence="2 3">
    <name type="scientific">Microbacterium barkeri</name>
    <dbReference type="NCBI Taxonomy" id="33917"/>
    <lineage>
        <taxon>Bacteria</taxon>
        <taxon>Bacillati</taxon>
        <taxon>Actinomycetota</taxon>
        <taxon>Actinomycetes</taxon>
        <taxon>Micrococcales</taxon>
        <taxon>Microbacteriaceae</taxon>
        <taxon>Microbacterium</taxon>
    </lineage>
</organism>
<comment type="caution">
    <text evidence="2">The sequence shown here is derived from an EMBL/GenBank/DDBJ whole genome shotgun (WGS) entry which is preliminary data.</text>
</comment>
<protein>
    <submittedName>
        <fullName evidence="2">Uncharacterized protein</fullName>
    </submittedName>
</protein>
<reference evidence="2" key="1">
    <citation type="journal article" date="2014" name="Int. J. Syst. Evol. Microbiol.">
        <title>Complete genome sequence of Corynebacterium casei LMG S-19264T (=DSM 44701T), isolated from a smear-ripened cheese.</title>
        <authorList>
            <consortium name="US DOE Joint Genome Institute (JGI-PGF)"/>
            <person name="Walter F."/>
            <person name="Albersmeier A."/>
            <person name="Kalinowski J."/>
            <person name="Ruckert C."/>
        </authorList>
    </citation>
    <scope>NUCLEOTIDE SEQUENCE</scope>
    <source>
        <strain evidence="2">VKM Ac-1020</strain>
    </source>
</reference>